<dbReference type="AlphaFoldDB" id="A0A0F9NV83"/>
<evidence type="ECO:0000313" key="2">
    <source>
        <dbReference type="EMBL" id="KKM85207.1"/>
    </source>
</evidence>
<comment type="caution">
    <text evidence="2">The sequence shown here is derived from an EMBL/GenBank/DDBJ whole genome shotgun (WGS) entry which is preliminary data.</text>
</comment>
<name>A0A0F9NV83_9ZZZZ</name>
<dbReference type="EMBL" id="LAZR01007447">
    <property type="protein sequence ID" value="KKM85207.1"/>
    <property type="molecule type" value="Genomic_DNA"/>
</dbReference>
<accession>A0A0F9NV83</accession>
<proteinExistence type="predicted"/>
<evidence type="ECO:0000256" key="1">
    <source>
        <dbReference type="SAM" id="MobiDB-lite"/>
    </source>
</evidence>
<organism evidence="2">
    <name type="scientific">marine sediment metagenome</name>
    <dbReference type="NCBI Taxonomy" id="412755"/>
    <lineage>
        <taxon>unclassified sequences</taxon>
        <taxon>metagenomes</taxon>
        <taxon>ecological metagenomes</taxon>
    </lineage>
</organism>
<reference evidence="2" key="1">
    <citation type="journal article" date="2015" name="Nature">
        <title>Complex archaea that bridge the gap between prokaryotes and eukaryotes.</title>
        <authorList>
            <person name="Spang A."/>
            <person name="Saw J.H."/>
            <person name="Jorgensen S.L."/>
            <person name="Zaremba-Niedzwiedzka K."/>
            <person name="Martijn J."/>
            <person name="Lind A.E."/>
            <person name="van Eijk R."/>
            <person name="Schleper C."/>
            <person name="Guy L."/>
            <person name="Ettema T.J."/>
        </authorList>
    </citation>
    <scope>NUCLEOTIDE SEQUENCE</scope>
</reference>
<gene>
    <name evidence="2" type="ORF">LCGC14_1291410</name>
</gene>
<feature type="region of interest" description="Disordered" evidence="1">
    <location>
        <begin position="68"/>
        <end position="96"/>
    </location>
</feature>
<feature type="compositionally biased region" description="Basic and acidic residues" evidence="1">
    <location>
        <begin position="73"/>
        <end position="95"/>
    </location>
</feature>
<sequence length="134" mass="15368">MFGLKEEEGQLTVLRCWCGIQHAVPASLRDEQLREFNDGRQPELIYCPLGHQHCPAGVTEAERLRRRLQQQKAAHDQTKAQLRDAKNQGRAEKAAKTRLKNRIANGVCPCCHRTFANLARHMDKKHPAYKEETN</sequence>
<protein>
    <submittedName>
        <fullName evidence="2">Uncharacterized protein</fullName>
    </submittedName>
</protein>